<keyword evidence="3" id="KW-1185">Reference proteome</keyword>
<dbReference type="Pfam" id="PF03435">
    <property type="entry name" value="Sacchrp_dh_NADP"/>
    <property type="match status" value="1"/>
</dbReference>
<proteinExistence type="predicted"/>
<dbReference type="PANTHER" id="PTHR43781:SF1">
    <property type="entry name" value="SACCHAROPINE DEHYDROGENASE"/>
    <property type="match status" value="1"/>
</dbReference>
<accession>A0A8H7WGF9</accession>
<evidence type="ECO:0000313" key="3">
    <source>
        <dbReference type="Proteomes" id="UP000664132"/>
    </source>
</evidence>
<sequence>MADLIIYGATGYTGGLIASYAKSLGLNFTIAGRSENKVKDLAFTLDVPFLIFNVDDRHIVDSALKGAKVLLNCSGPFLHTAKHLIDACIRKGVHYLDISAELYSYLLAETRDEEAKKAGVMLMPGAGGSVAMFGSLAGRAIQPGQQIKSIDIAMAVAGPMSRGSAVSASETSTGGTLQRFAGELVNLKSVDLIPFDFDNGKGPVDSFPVTLPDLVTLWKSTGVPNIRTFVHASGGFPTGELALLPDGPTLEERERSPYQVSVVATAEDGTVTRAVLHTVNGYTFTACASVEAARRVVSGEVRAGFQTPASVFGAGFAETIDGSTLKFL</sequence>
<gene>
    <name evidence="2" type="ORF">IFR04_002344</name>
</gene>
<evidence type="ECO:0000313" key="2">
    <source>
        <dbReference type="EMBL" id="KAG4424466.1"/>
    </source>
</evidence>
<comment type="caution">
    <text evidence="2">The sequence shown here is derived from an EMBL/GenBank/DDBJ whole genome shotgun (WGS) entry which is preliminary data.</text>
</comment>
<dbReference type="OrthoDB" id="10268090at2759"/>
<protein>
    <recommendedName>
        <fullName evidence="1">Saccharopine dehydrogenase NADP binding domain-containing protein</fullName>
    </recommendedName>
</protein>
<evidence type="ECO:0000259" key="1">
    <source>
        <dbReference type="Pfam" id="PF03435"/>
    </source>
</evidence>
<feature type="domain" description="Saccharopine dehydrogenase NADP binding" evidence="1">
    <location>
        <begin position="5"/>
        <end position="123"/>
    </location>
</feature>
<dbReference type="InterPro" id="IPR005097">
    <property type="entry name" value="Sacchrp_dh_NADP-bd"/>
</dbReference>
<dbReference type="SUPFAM" id="SSF51735">
    <property type="entry name" value="NAD(P)-binding Rossmann-fold domains"/>
    <property type="match status" value="1"/>
</dbReference>
<dbReference type="Proteomes" id="UP000664132">
    <property type="component" value="Unassembled WGS sequence"/>
</dbReference>
<dbReference type="EMBL" id="JAFJYH010000020">
    <property type="protein sequence ID" value="KAG4424466.1"/>
    <property type="molecule type" value="Genomic_DNA"/>
</dbReference>
<organism evidence="2 3">
    <name type="scientific">Cadophora malorum</name>
    <dbReference type="NCBI Taxonomy" id="108018"/>
    <lineage>
        <taxon>Eukaryota</taxon>
        <taxon>Fungi</taxon>
        <taxon>Dikarya</taxon>
        <taxon>Ascomycota</taxon>
        <taxon>Pezizomycotina</taxon>
        <taxon>Leotiomycetes</taxon>
        <taxon>Helotiales</taxon>
        <taxon>Ploettnerulaceae</taxon>
        <taxon>Cadophora</taxon>
    </lineage>
</organism>
<dbReference type="AlphaFoldDB" id="A0A8H7WGF9"/>
<name>A0A8H7WGF9_9HELO</name>
<dbReference type="PANTHER" id="PTHR43781">
    <property type="entry name" value="SACCHAROPINE DEHYDROGENASE"/>
    <property type="match status" value="1"/>
</dbReference>
<dbReference type="Gene3D" id="3.40.50.720">
    <property type="entry name" value="NAD(P)-binding Rossmann-like Domain"/>
    <property type="match status" value="1"/>
</dbReference>
<dbReference type="InterPro" id="IPR036291">
    <property type="entry name" value="NAD(P)-bd_dom_sf"/>
</dbReference>
<reference evidence="2" key="1">
    <citation type="submission" date="2021-02" db="EMBL/GenBank/DDBJ databases">
        <title>Genome sequence Cadophora malorum strain M34.</title>
        <authorList>
            <person name="Stefanovic E."/>
            <person name="Vu D."/>
            <person name="Scully C."/>
            <person name="Dijksterhuis J."/>
            <person name="Roader J."/>
            <person name="Houbraken J."/>
        </authorList>
    </citation>
    <scope>NUCLEOTIDE SEQUENCE</scope>
    <source>
        <strain evidence="2">M34</strain>
    </source>
</reference>